<organism evidence="2 3">
    <name type="scientific">Microbispora hainanensis</name>
    <dbReference type="NCBI Taxonomy" id="568844"/>
    <lineage>
        <taxon>Bacteria</taxon>
        <taxon>Bacillati</taxon>
        <taxon>Actinomycetota</taxon>
        <taxon>Actinomycetes</taxon>
        <taxon>Streptosporangiales</taxon>
        <taxon>Streptosporangiaceae</taxon>
        <taxon>Microbispora</taxon>
    </lineage>
</organism>
<dbReference type="RefSeq" id="WP_328709227.1">
    <property type="nucleotide sequence ID" value="NZ_CP108085.1"/>
</dbReference>
<dbReference type="InterPro" id="IPR000209">
    <property type="entry name" value="Peptidase_S8/S53_dom"/>
</dbReference>
<reference evidence="2" key="1">
    <citation type="submission" date="2022-10" db="EMBL/GenBank/DDBJ databases">
        <title>The complete genomes of actinobacterial strains from the NBC collection.</title>
        <authorList>
            <person name="Joergensen T.S."/>
            <person name="Alvarez Arevalo M."/>
            <person name="Sterndorff E.B."/>
            <person name="Faurdal D."/>
            <person name="Vuksanovic O."/>
            <person name="Mourched A.-S."/>
            <person name="Charusanti P."/>
            <person name="Shaw S."/>
            <person name="Blin K."/>
            <person name="Weber T."/>
        </authorList>
    </citation>
    <scope>NUCLEOTIDE SEQUENCE</scope>
    <source>
        <strain evidence="2">NBC_00254</strain>
    </source>
</reference>
<keyword evidence="3" id="KW-1185">Reference proteome</keyword>
<evidence type="ECO:0000313" key="3">
    <source>
        <dbReference type="Proteomes" id="UP001432011"/>
    </source>
</evidence>
<dbReference type="EMBL" id="CP108085">
    <property type="protein sequence ID" value="WUP74485.1"/>
    <property type="molecule type" value="Genomic_DNA"/>
</dbReference>
<accession>A0ABZ1SNA6</accession>
<protein>
    <submittedName>
        <fullName evidence="2">S8 family peptidase</fullName>
    </submittedName>
</protein>
<dbReference type="InterPro" id="IPR036852">
    <property type="entry name" value="Peptidase_S8/S53_dom_sf"/>
</dbReference>
<sequence>MEVLTTGGAFSLLTTANATSAATSQAARLGTLVLSRYPSLTPEAVRGLLVHAAEWTPAMAAHFPTPREGSLKSKRYALLKRYGWGAPTEARVLASAAGDVTMIVEDEFRPFARSKSSISMRAMRLHTLPWPSDLLQDLENAPVRMRVTLSYFIEPNPSNRGWQGRYAYASHGLRFDVIRPTESLADFHKRLSNAAEGEERGVRTTSATDDRWFLGQARNSGSLHADIWSGHAVDLARCGVIAVYPVGGWWKQNNRRDRVSVPVRYALLVSLFTEVQADIHTPIASKIQVPVQIDT</sequence>
<dbReference type="Pfam" id="PF00082">
    <property type="entry name" value="Peptidase_S8"/>
    <property type="match status" value="1"/>
</dbReference>
<dbReference type="Gene3D" id="3.40.50.200">
    <property type="entry name" value="Peptidase S8/S53 domain"/>
    <property type="match status" value="1"/>
</dbReference>
<feature type="domain" description="Peptidase S8/S53" evidence="1">
    <location>
        <begin position="13"/>
        <end position="85"/>
    </location>
</feature>
<name>A0ABZ1SNA6_9ACTN</name>
<proteinExistence type="predicted"/>
<evidence type="ECO:0000259" key="1">
    <source>
        <dbReference type="Pfam" id="PF00082"/>
    </source>
</evidence>
<evidence type="ECO:0000313" key="2">
    <source>
        <dbReference type="EMBL" id="WUP74485.1"/>
    </source>
</evidence>
<gene>
    <name evidence="2" type="ORF">OG913_34805</name>
</gene>
<dbReference type="SUPFAM" id="SSF52743">
    <property type="entry name" value="Subtilisin-like"/>
    <property type="match status" value="1"/>
</dbReference>
<dbReference type="Proteomes" id="UP001432011">
    <property type="component" value="Chromosome"/>
</dbReference>